<evidence type="ECO:0008006" key="4">
    <source>
        <dbReference type="Google" id="ProtNLM"/>
    </source>
</evidence>
<keyword evidence="3" id="KW-1185">Reference proteome</keyword>
<feature type="compositionally biased region" description="Basic and acidic residues" evidence="1">
    <location>
        <begin position="26"/>
        <end position="44"/>
    </location>
</feature>
<evidence type="ECO:0000256" key="1">
    <source>
        <dbReference type="SAM" id="MobiDB-lite"/>
    </source>
</evidence>
<dbReference type="EMBL" id="JBIAUT010000009">
    <property type="protein sequence ID" value="MFF4219055.1"/>
    <property type="molecule type" value="Genomic_DNA"/>
</dbReference>
<dbReference type="Proteomes" id="UP001602123">
    <property type="component" value="Unassembled WGS sequence"/>
</dbReference>
<accession>A0ABW6U2I3</accession>
<gene>
    <name evidence="2" type="ORF">ACFYZM_22605</name>
</gene>
<organism evidence="2 3">
    <name type="scientific">Streptomyces nondiastaticus</name>
    <dbReference type="NCBI Taxonomy" id="3154512"/>
    <lineage>
        <taxon>Bacteria</taxon>
        <taxon>Bacillati</taxon>
        <taxon>Actinomycetota</taxon>
        <taxon>Actinomycetes</taxon>
        <taxon>Kitasatosporales</taxon>
        <taxon>Streptomycetaceae</taxon>
        <taxon>Streptomyces</taxon>
    </lineage>
</organism>
<sequence length="57" mass="6035">MSAGKMTERIAAKFKGKAKEAAGTATDHDAERARAEAERAKADAKLAGVHARNALRQ</sequence>
<dbReference type="RefSeq" id="WP_302858820.1">
    <property type="nucleotide sequence ID" value="NZ_JBIAUT010000009.1"/>
</dbReference>
<name>A0ABW6U2I3_9ACTN</name>
<comment type="caution">
    <text evidence="2">The sequence shown here is derived from an EMBL/GenBank/DDBJ whole genome shotgun (WGS) entry which is preliminary data.</text>
</comment>
<protein>
    <recommendedName>
        <fullName evidence="4">CsbD family protein</fullName>
    </recommendedName>
</protein>
<proteinExistence type="predicted"/>
<evidence type="ECO:0000313" key="2">
    <source>
        <dbReference type="EMBL" id="MFF4219055.1"/>
    </source>
</evidence>
<feature type="region of interest" description="Disordered" evidence="1">
    <location>
        <begin position="14"/>
        <end position="57"/>
    </location>
</feature>
<evidence type="ECO:0000313" key="3">
    <source>
        <dbReference type="Proteomes" id="UP001602123"/>
    </source>
</evidence>
<reference evidence="2 3" key="1">
    <citation type="submission" date="2024-10" db="EMBL/GenBank/DDBJ databases">
        <title>The Natural Products Discovery Center: Release of the First 8490 Sequenced Strains for Exploring Actinobacteria Biosynthetic Diversity.</title>
        <authorList>
            <person name="Kalkreuter E."/>
            <person name="Kautsar S.A."/>
            <person name="Yang D."/>
            <person name="Bader C.D."/>
            <person name="Teijaro C.N."/>
            <person name="Fluegel L."/>
            <person name="Davis C.M."/>
            <person name="Simpson J.R."/>
            <person name="Lauterbach L."/>
            <person name="Steele A.D."/>
            <person name="Gui C."/>
            <person name="Meng S."/>
            <person name="Li G."/>
            <person name="Viehrig K."/>
            <person name="Ye F."/>
            <person name="Su P."/>
            <person name="Kiefer A.F."/>
            <person name="Nichols A."/>
            <person name="Cepeda A.J."/>
            <person name="Yan W."/>
            <person name="Fan B."/>
            <person name="Jiang Y."/>
            <person name="Adhikari A."/>
            <person name="Zheng C.-J."/>
            <person name="Schuster L."/>
            <person name="Cowan T.M."/>
            <person name="Smanski M.J."/>
            <person name="Chevrette M.G."/>
            <person name="De Carvalho L.P.S."/>
            <person name="Shen B."/>
        </authorList>
    </citation>
    <scope>NUCLEOTIDE SEQUENCE [LARGE SCALE GENOMIC DNA]</scope>
    <source>
        <strain evidence="2 3">NPDC001650</strain>
    </source>
</reference>